<dbReference type="InterPro" id="IPR050194">
    <property type="entry name" value="Glycosyltransferase_grp1"/>
</dbReference>
<evidence type="ECO:0000313" key="3">
    <source>
        <dbReference type="Proteomes" id="UP000245206"/>
    </source>
</evidence>
<sequence>MKVLIIVDDYLPKSIKVAGKMMHELALEFLHSGHVVTVVTPDQDSKESYTLDDLDGIKILRFRSGRIKNVSKPIRLINEMLLSFRAQKALSVWLNSNPHDFIVFYSPTIFWSGLVQYLKKIWKSPAYLILRDFFPQWVIDNGMIGEHSILAYLFRFYERKLYATADVIGIQSPANLKWFSETNQHIRNTQLLYNWASPLVDSKKMVPIDIRKKFNLGDHIIFFYGGNIGHAQDMKNLLILAERMLTFPKVQFLFLGAGDEFQLVQDTIKSKNLSNCILLESVSQEVFTSILTQIDIGLFTLHPDHKTHNFPGKILGYMQVGVPILGAVNRGNDLKTVIEEGNAGFVSNAGDHETLYQNALALLDKNYRNSMGKNSKKLLETTFSIETTAEKIINSLVKGKVLS</sequence>
<organism evidence="2 3">
    <name type="scientific">Leptospira ellinghausenii</name>
    <dbReference type="NCBI Taxonomy" id="1917822"/>
    <lineage>
        <taxon>Bacteria</taxon>
        <taxon>Pseudomonadati</taxon>
        <taxon>Spirochaetota</taxon>
        <taxon>Spirochaetia</taxon>
        <taxon>Leptospirales</taxon>
        <taxon>Leptospiraceae</taxon>
        <taxon>Leptospira</taxon>
    </lineage>
</organism>
<dbReference type="CDD" id="cd03794">
    <property type="entry name" value="GT4_WbuB-like"/>
    <property type="match status" value="1"/>
</dbReference>
<dbReference type="PANTHER" id="PTHR45947:SF3">
    <property type="entry name" value="SULFOQUINOVOSYL TRANSFERASE SQD2"/>
    <property type="match status" value="1"/>
</dbReference>
<gene>
    <name evidence="2" type="ORF">LPTSP2_06360</name>
</gene>
<name>A0A2P2D9R3_9LEPT</name>
<dbReference type="GO" id="GO:0016757">
    <property type="term" value="F:glycosyltransferase activity"/>
    <property type="evidence" value="ECO:0007669"/>
    <property type="project" value="InterPro"/>
</dbReference>
<dbReference type="SUPFAM" id="SSF53756">
    <property type="entry name" value="UDP-Glycosyltransferase/glycogen phosphorylase"/>
    <property type="match status" value="1"/>
</dbReference>
<dbReference type="AlphaFoldDB" id="A0A2P2D9R3"/>
<evidence type="ECO:0000313" key="2">
    <source>
        <dbReference type="EMBL" id="GBF41364.1"/>
    </source>
</evidence>
<dbReference type="PANTHER" id="PTHR45947">
    <property type="entry name" value="SULFOQUINOVOSYL TRANSFERASE SQD2"/>
    <property type="match status" value="1"/>
</dbReference>
<dbReference type="InterPro" id="IPR001296">
    <property type="entry name" value="Glyco_trans_1"/>
</dbReference>
<dbReference type="Gene3D" id="3.40.50.2000">
    <property type="entry name" value="Glycogen Phosphorylase B"/>
    <property type="match status" value="2"/>
</dbReference>
<reference evidence="3" key="1">
    <citation type="journal article" date="2019" name="Microbiol. Immunol.">
        <title>Molecular and phenotypic characterization of Leptospira johnsonii sp. nov., Leptospira ellinghausenii sp. nov. and Leptospira ryugenii sp. nov. isolated from soil and water in Japan.</title>
        <authorList>
            <person name="Masuzawa T."/>
            <person name="Saito M."/>
            <person name="Nakao R."/>
            <person name="Nikaido Y."/>
            <person name="Matsumoto M."/>
            <person name="Ogawa M."/>
            <person name="Yokoyama M."/>
            <person name="Hidaka Y."/>
            <person name="Tomita J."/>
            <person name="Sakakibara K."/>
            <person name="Suzuki K."/>
            <person name="Yasuda S."/>
            <person name="Sato H."/>
            <person name="Yamaguchi M."/>
            <person name="Yoshida S.I."/>
            <person name="Koizumi N."/>
            <person name="Kawamura Y."/>
        </authorList>
    </citation>
    <scope>NUCLEOTIDE SEQUENCE [LARGE SCALE GENOMIC DNA]</scope>
    <source>
        <strain evidence="3">E18</strain>
    </source>
</reference>
<protein>
    <submittedName>
        <fullName evidence="2">Glycosyltransferase, group 1 family protein</fullName>
    </submittedName>
</protein>
<comment type="caution">
    <text evidence="2">The sequence shown here is derived from an EMBL/GenBank/DDBJ whole genome shotgun (WGS) entry which is preliminary data.</text>
</comment>
<dbReference type="OrthoDB" id="9811902at2"/>
<dbReference type="RefSeq" id="WP_108958583.1">
    <property type="nucleotide sequence ID" value="NZ_BFAZ01000003.1"/>
</dbReference>
<keyword evidence="2" id="KW-0808">Transferase</keyword>
<keyword evidence="3" id="KW-1185">Reference proteome</keyword>
<dbReference type="Proteomes" id="UP000245206">
    <property type="component" value="Unassembled WGS sequence"/>
</dbReference>
<evidence type="ECO:0000259" key="1">
    <source>
        <dbReference type="Pfam" id="PF00534"/>
    </source>
</evidence>
<dbReference type="EMBL" id="BFAZ01000003">
    <property type="protein sequence ID" value="GBF41364.1"/>
    <property type="molecule type" value="Genomic_DNA"/>
</dbReference>
<dbReference type="Pfam" id="PF00534">
    <property type="entry name" value="Glycos_transf_1"/>
    <property type="match status" value="1"/>
</dbReference>
<proteinExistence type="predicted"/>
<accession>A0A2P2D9R3</accession>
<feature type="domain" description="Glycosyl transferase family 1" evidence="1">
    <location>
        <begin position="210"/>
        <end position="377"/>
    </location>
</feature>